<sequence>MIENAWSKSITEIAGGLKVELSHGLASGEAEERLKHQGVNSFGEGMQRSAIRLFLQQFQSPLIILLLLASLVTLLSHEYVDASFIILAVLVATVLGWLQEYKAERATAALNSYIEERVRVIRDGREQEIDARTVVVGDVVVLRSGERVPADGRLFETHDLFVDESILTGESLPVEKSIETNPDTAILPERTALVFGGTYVTEGQGRVIITATGLSTEFGKIAAAVLSQKQESTPLQRAVSKMSWAITGVALLLILFVYMLGLARGMEHVDIFLVAVAIAVGAIPEALPPGLTAILAVGVERIAKRRGIVRSLLAAETLGSATVVITDKTGTLTTGKLELINVLSSAEILGHGSTNKEDRRHLLSLAVANTNVVITDPTRPIGEWDITGRHLDVSIAKAAGNLGINVSHILAESKPIKLFSSAHKYSIFNHNNTEVVLGAPDILLAHALLSEAEKRSISSAIDELSHEGKRILGLGQRVVSGTGHKLQVEFLGILVFFDPLRDGITKAIKEIESSGVRVIMATGDLLGTGKSVAGEIGWEILDQNVLTGEAMRSLSDEDLAEAVKHVKVFARMTPEDKYHLIELLQAEGEVVAMLGDGVNDAPSLRKADIGVAVGSGTDVAKGVADLVLLDDDFHIIKAAIDEGKLILSNVRKVFVYLMSNCLDELILLGGSLALGFALPLSPLQVIWVNFATGSIPAMAYAFDREHTARRTREHSILSREVITLSFGIGLVSSALLLVLYAGLIKFGFDNAEGRTFLFACFASYILFVAFSFRNLHKPLFSYHPFSNNVLNGGVLLGLGLLVATVYLPFFQALFDTVALTSFWLPWLMLWLMVNIILVEAAKWIMVRT</sequence>
<feature type="transmembrane region" description="Helical" evidence="10">
    <location>
        <begin position="793"/>
        <end position="814"/>
    </location>
</feature>
<accession>A0A1F6BYI4</accession>
<dbReference type="STRING" id="1798475.A2837_02305"/>
<dbReference type="InterPro" id="IPR004014">
    <property type="entry name" value="ATPase_P-typ_cation-transptr_N"/>
</dbReference>
<dbReference type="Pfam" id="PF00702">
    <property type="entry name" value="Hydrolase"/>
    <property type="match status" value="1"/>
</dbReference>
<dbReference type="SUPFAM" id="SSF56784">
    <property type="entry name" value="HAD-like"/>
    <property type="match status" value="1"/>
</dbReference>
<dbReference type="Gene3D" id="1.20.1110.10">
    <property type="entry name" value="Calcium-transporting ATPase, transmembrane domain"/>
    <property type="match status" value="1"/>
</dbReference>
<gene>
    <name evidence="12" type="ORF">A2837_02305</name>
</gene>
<feature type="transmembrane region" description="Helical" evidence="10">
    <location>
        <begin position="722"/>
        <end position="743"/>
    </location>
</feature>
<evidence type="ECO:0000256" key="1">
    <source>
        <dbReference type="ARBA" id="ARBA00004127"/>
    </source>
</evidence>
<keyword evidence="3 10" id="KW-0812">Transmembrane</keyword>
<dbReference type="InterPro" id="IPR036412">
    <property type="entry name" value="HAD-like_sf"/>
</dbReference>
<dbReference type="SFLD" id="SFLDF00027">
    <property type="entry name" value="p-type_atpase"/>
    <property type="match status" value="1"/>
</dbReference>
<keyword evidence="6" id="KW-0460">Magnesium</keyword>
<dbReference type="Pfam" id="PF00689">
    <property type="entry name" value="Cation_ATPase_C"/>
    <property type="match status" value="1"/>
</dbReference>
<dbReference type="InterPro" id="IPR059000">
    <property type="entry name" value="ATPase_P-type_domA"/>
</dbReference>
<dbReference type="GO" id="GO:0016020">
    <property type="term" value="C:membrane"/>
    <property type="evidence" value="ECO:0007669"/>
    <property type="project" value="InterPro"/>
</dbReference>
<dbReference type="AlphaFoldDB" id="A0A1F6BYI4"/>
<dbReference type="SMART" id="SM00831">
    <property type="entry name" value="Cation_ATPase_N"/>
    <property type="match status" value="1"/>
</dbReference>
<dbReference type="GO" id="GO:0012505">
    <property type="term" value="C:endomembrane system"/>
    <property type="evidence" value="ECO:0007669"/>
    <property type="project" value="UniProtKB-SubCell"/>
</dbReference>
<comment type="subcellular location">
    <subcellularLocation>
        <location evidence="1">Endomembrane system</location>
        <topology evidence="1">Multi-pass membrane protein</topology>
    </subcellularLocation>
</comment>
<dbReference type="PRINTS" id="PR00119">
    <property type="entry name" value="CATATPASE"/>
</dbReference>
<dbReference type="InterPro" id="IPR023298">
    <property type="entry name" value="ATPase_P-typ_TM_dom_sf"/>
</dbReference>
<dbReference type="GO" id="GO:0005524">
    <property type="term" value="F:ATP binding"/>
    <property type="evidence" value="ECO:0007669"/>
    <property type="project" value="UniProtKB-KW"/>
</dbReference>
<feature type="transmembrane region" description="Helical" evidence="10">
    <location>
        <begin position="755"/>
        <end position="772"/>
    </location>
</feature>
<evidence type="ECO:0000313" key="12">
    <source>
        <dbReference type="EMBL" id="OGG42015.1"/>
    </source>
</evidence>
<dbReference type="Gene3D" id="3.40.50.1000">
    <property type="entry name" value="HAD superfamily/HAD-like"/>
    <property type="match status" value="1"/>
</dbReference>
<keyword evidence="7" id="KW-1278">Translocase</keyword>
<keyword evidence="4" id="KW-0547">Nucleotide-binding</keyword>
<feature type="transmembrane region" description="Helical" evidence="10">
    <location>
        <begin position="653"/>
        <end position="678"/>
    </location>
</feature>
<evidence type="ECO:0000256" key="3">
    <source>
        <dbReference type="ARBA" id="ARBA00022692"/>
    </source>
</evidence>
<proteinExistence type="predicted"/>
<dbReference type="InterPro" id="IPR044492">
    <property type="entry name" value="P_typ_ATPase_HD_dom"/>
</dbReference>
<dbReference type="EMBL" id="MFKO01000002">
    <property type="protein sequence ID" value="OGG42015.1"/>
    <property type="molecule type" value="Genomic_DNA"/>
</dbReference>
<keyword evidence="2" id="KW-0597">Phosphoprotein</keyword>
<feature type="transmembrane region" description="Helical" evidence="10">
    <location>
        <begin position="58"/>
        <end position="76"/>
    </location>
</feature>
<dbReference type="Pfam" id="PF00690">
    <property type="entry name" value="Cation_ATPase_N"/>
    <property type="match status" value="1"/>
</dbReference>
<dbReference type="InterPro" id="IPR018303">
    <property type="entry name" value="ATPase_P-typ_P_site"/>
</dbReference>
<organism evidence="12 13">
    <name type="scientific">Candidatus Kaiserbacteria bacterium RIFCSPHIGHO2_01_FULL_46_22</name>
    <dbReference type="NCBI Taxonomy" id="1798475"/>
    <lineage>
        <taxon>Bacteria</taxon>
        <taxon>Candidatus Kaiseribacteriota</taxon>
    </lineage>
</organism>
<reference evidence="12 13" key="1">
    <citation type="journal article" date="2016" name="Nat. Commun.">
        <title>Thousands of microbial genomes shed light on interconnected biogeochemical processes in an aquifer system.</title>
        <authorList>
            <person name="Anantharaman K."/>
            <person name="Brown C.T."/>
            <person name="Hug L.A."/>
            <person name="Sharon I."/>
            <person name="Castelle C.J."/>
            <person name="Probst A.J."/>
            <person name="Thomas B.C."/>
            <person name="Singh A."/>
            <person name="Wilkins M.J."/>
            <person name="Karaoz U."/>
            <person name="Brodie E.L."/>
            <person name="Williams K.H."/>
            <person name="Hubbard S.S."/>
            <person name="Banfield J.F."/>
        </authorList>
    </citation>
    <scope>NUCLEOTIDE SEQUENCE [LARGE SCALE GENOMIC DNA]</scope>
</reference>
<dbReference type="InterPro" id="IPR008250">
    <property type="entry name" value="ATPase_P-typ_transduc_dom_A_sf"/>
</dbReference>
<dbReference type="InterPro" id="IPR023299">
    <property type="entry name" value="ATPase_P-typ_cyto_dom_N"/>
</dbReference>
<dbReference type="SFLD" id="SFLDS00003">
    <property type="entry name" value="Haloacid_Dehalogenase"/>
    <property type="match status" value="1"/>
</dbReference>
<dbReference type="SUPFAM" id="SSF81665">
    <property type="entry name" value="Calcium ATPase, transmembrane domain M"/>
    <property type="match status" value="1"/>
</dbReference>
<name>A0A1F6BYI4_9BACT</name>
<dbReference type="Gene3D" id="2.70.150.10">
    <property type="entry name" value="Calcium-transporting ATPase, cytoplasmic transduction domain A"/>
    <property type="match status" value="1"/>
</dbReference>
<dbReference type="Pfam" id="PF00122">
    <property type="entry name" value="E1-E2_ATPase"/>
    <property type="match status" value="1"/>
</dbReference>
<dbReference type="Proteomes" id="UP000176322">
    <property type="component" value="Unassembled WGS sequence"/>
</dbReference>
<dbReference type="FunFam" id="2.70.150.10:FF:000160">
    <property type="entry name" value="Sarcoplasmic/endoplasmic reticulum calcium ATPase 1"/>
    <property type="match status" value="1"/>
</dbReference>
<dbReference type="GO" id="GO:0016887">
    <property type="term" value="F:ATP hydrolysis activity"/>
    <property type="evidence" value="ECO:0007669"/>
    <property type="project" value="InterPro"/>
</dbReference>
<feature type="domain" description="Cation-transporting P-type ATPase N-terminal" evidence="11">
    <location>
        <begin position="4"/>
        <end position="78"/>
    </location>
</feature>
<dbReference type="Gene3D" id="3.40.1110.10">
    <property type="entry name" value="Calcium-transporting ATPase, cytoplasmic domain N"/>
    <property type="match status" value="1"/>
</dbReference>
<dbReference type="SFLD" id="SFLDG00002">
    <property type="entry name" value="C1.7:_P-type_atpase_like"/>
    <property type="match status" value="1"/>
</dbReference>
<feature type="transmembrane region" description="Helical" evidence="10">
    <location>
        <begin position="826"/>
        <end position="845"/>
    </location>
</feature>
<evidence type="ECO:0000256" key="7">
    <source>
        <dbReference type="ARBA" id="ARBA00022967"/>
    </source>
</evidence>
<keyword evidence="5" id="KW-0067">ATP-binding</keyword>
<keyword evidence="8 10" id="KW-1133">Transmembrane helix</keyword>
<evidence type="ECO:0000256" key="10">
    <source>
        <dbReference type="SAM" id="Phobius"/>
    </source>
</evidence>
<protein>
    <recommendedName>
        <fullName evidence="11">Cation-transporting P-type ATPase N-terminal domain-containing protein</fullName>
    </recommendedName>
</protein>
<evidence type="ECO:0000256" key="4">
    <source>
        <dbReference type="ARBA" id="ARBA00022741"/>
    </source>
</evidence>
<feature type="transmembrane region" description="Helical" evidence="10">
    <location>
        <begin position="684"/>
        <end position="702"/>
    </location>
</feature>
<evidence type="ECO:0000313" key="13">
    <source>
        <dbReference type="Proteomes" id="UP000176322"/>
    </source>
</evidence>
<evidence type="ECO:0000259" key="11">
    <source>
        <dbReference type="SMART" id="SM00831"/>
    </source>
</evidence>
<comment type="caution">
    <text evidence="12">The sequence shown here is derived from an EMBL/GenBank/DDBJ whole genome shotgun (WGS) entry which is preliminary data.</text>
</comment>
<dbReference type="PROSITE" id="PS00154">
    <property type="entry name" value="ATPASE_E1_E2"/>
    <property type="match status" value="1"/>
</dbReference>
<feature type="transmembrane region" description="Helical" evidence="10">
    <location>
        <begin position="244"/>
        <end position="265"/>
    </location>
</feature>
<dbReference type="NCBIfam" id="TIGR01494">
    <property type="entry name" value="ATPase_P-type"/>
    <property type="match status" value="2"/>
</dbReference>
<evidence type="ECO:0000256" key="2">
    <source>
        <dbReference type="ARBA" id="ARBA00022553"/>
    </source>
</evidence>
<dbReference type="InterPro" id="IPR023214">
    <property type="entry name" value="HAD_sf"/>
</dbReference>
<dbReference type="PRINTS" id="PR00120">
    <property type="entry name" value="HATPASE"/>
</dbReference>
<dbReference type="InterPro" id="IPR006068">
    <property type="entry name" value="ATPase_P-typ_cation-transptr_C"/>
</dbReference>
<feature type="transmembrane region" description="Helical" evidence="10">
    <location>
        <begin position="271"/>
        <end position="297"/>
    </location>
</feature>
<evidence type="ECO:0000256" key="8">
    <source>
        <dbReference type="ARBA" id="ARBA00022989"/>
    </source>
</evidence>
<keyword evidence="9 10" id="KW-0472">Membrane</keyword>
<evidence type="ECO:0000256" key="6">
    <source>
        <dbReference type="ARBA" id="ARBA00022842"/>
    </source>
</evidence>
<feature type="transmembrane region" description="Helical" evidence="10">
    <location>
        <begin position="82"/>
        <end position="98"/>
    </location>
</feature>
<evidence type="ECO:0000256" key="5">
    <source>
        <dbReference type="ARBA" id="ARBA00022840"/>
    </source>
</evidence>
<dbReference type="SUPFAM" id="SSF81653">
    <property type="entry name" value="Calcium ATPase, transduction domain A"/>
    <property type="match status" value="1"/>
</dbReference>
<dbReference type="InterPro" id="IPR001757">
    <property type="entry name" value="P_typ_ATPase"/>
</dbReference>
<evidence type="ECO:0000256" key="9">
    <source>
        <dbReference type="ARBA" id="ARBA00023136"/>
    </source>
</evidence>
<dbReference type="PANTHER" id="PTHR42861">
    <property type="entry name" value="CALCIUM-TRANSPORTING ATPASE"/>
    <property type="match status" value="1"/>
</dbReference>